<accession>A0A1I4CS51</accession>
<proteinExistence type="predicted"/>
<evidence type="ECO:0000313" key="1">
    <source>
        <dbReference type="EMBL" id="SFK84114.1"/>
    </source>
</evidence>
<name>A0A1I4CS51_9ACTN</name>
<evidence type="ECO:0000313" key="2">
    <source>
        <dbReference type="Proteomes" id="UP000199111"/>
    </source>
</evidence>
<sequence>MRGPEELWFLTPTPLGVWRFENARPRRSGARPSLRARIASARFFVIRRR</sequence>
<gene>
    <name evidence="1" type="ORF">SAMN05216275_13762</name>
</gene>
<dbReference type="GeneID" id="96304186"/>
<dbReference type="RefSeq" id="WP_177245440.1">
    <property type="nucleotide sequence ID" value="NZ_FOQY01000037.1"/>
</dbReference>
<keyword evidence="2" id="KW-1185">Reference proteome</keyword>
<dbReference type="AlphaFoldDB" id="A0A1I4CS51"/>
<organism evidence="1 2">
    <name type="scientific">Streptosporangium canum</name>
    <dbReference type="NCBI Taxonomy" id="324952"/>
    <lineage>
        <taxon>Bacteria</taxon>
        <taxon>Bacillati</taxon>
        <taxon>Actinomycetota</taxon>
        <taxon>Actinomycetes</taxon>
        <taxon>Streptosporangiales</taxon>
        <taxon>Streptosporangiaceae</taxon>
        <taxon>Streptosporangium</taxon>
    </lineage>
</organism>
<protein>
    <submittedName>
        <fullName evidence="1">Uncharacterized protein</fullName>
    </submittedName>
</protein>
<dbReference type="Proteomes" id="UP000199111">
    <property type="component" value="Unassembled WGS sequence"/>
</dbReference>
<reference evidence="2" key="1">
    <citation type="submission" date="2016-10" db="EMBL/GenBank/DDBJ databases">
        <authorList>
            <person name="Varghese N."/>
            <person name="Submissions S."/>
        </authorList>
    </citation>
    <scope>NUCLEOTIDE SEQUENCE [LARGE SCALE GENOMIC DNA]</scope>
    <source>
        <strain evidence="2">CGMCC 4.2126</strain>
    </source>
</reference>
<dbReference type="EMBL" id="FOQY01000037">
    <property type="protein sequence ID" value="SFK84114.1"/>
    <property type="molecule type" value="Genomic_DNA"/>
</dbReference>